<protein>
    <submittedName>
        <fullName evidence="1">Uncharacterized protein</fullName>
    </submittedName>
</protein>
<feature type="non-terminal residue" evidence="1">
    <location>
        <position position="98"/>
    </location>
</feature>
<dbReference type="Proteomes" id="UP000799753">
    <property type="component" value="Unassembled WGS sequence"/>
</dbReference>
<dbReference type="GO" id="GO:0070682">
    <property type="term" value="P:proteasome regulatory particle assembly"/>
    <property type="evidence" value="ECO:0007669"/>
    <property type="project" value="InterPro"/>
</dbReference>
<sequence>SANATPIPPTRFAAALTSLSLSSLYAKVSELRNSITHLETSNAELEAYVRAEADKDCYEALIENRDVIARMRERIELVRKEVTEVRALPWMPEDEQGE</sequence>
<evidence type="ECO:0000313" key="1">
    <source>
        <dbReference type="EMBL" id="KAF2639887.1"/>
    </source>
</evidence>
<keyword evidence="2" id="KW-1185">Reference proteome</keyword>
<dbReference type="GO" id="GO:0030674">
    <property type="term" value="F:protein-macromolecule adaptor activity"/>
    <property type="evidence" value="ECO:0007669"/>
    <property type="project" value="TreeGrafter"/>
</dbReference>
<name>A0A6A6RXM8_9PLEO</name>
<dbReference type="AlphaFoldDB" id="A0A6A6RXM8"/>
<proteinExistence type="predicted"/>
<dbReference type="PANTHER" id="PTHR40422">
    <property type="entry name" value="TRANSLATION MACHINERY-ASSOCIATED PROTEIN 17"/>
    <property type="match status" value="1"/>
</dbReference>
<dbReference type="OrthoDB" id="548474at2759"/>
<evidence type="ECO:0000313" key="2">
    <source>
        <dbReference type="Proteomes" id="UP000799753"/>
    </source>
</evidence>
<organism evidence="1 2">
    <name type="scientific">Massarina eburnea CBS 473.64</name>
    <dbReference type="NCBI Taxonomy" id="1395130"/>
    <lineage>
        <taxon>Eukaryota</taxon>
        <taxon>Fungi</taxon>
        <taxon>Dikarya</taxon>
        <taxon>Ascomycota</taxon>
        <taxon>Pezizomycotina</taxon>
        <taxon>Dothideomycetes</taxon>
        <taxon>Pleosporomycetidae</taxon>
        <taxon>Pleosporales</taxon>
        <taxon>Massarineae</taxon>
        <taxon>Massarinaceae</taxon>
        <taxon>Massarina</taxon>
    </lineage>
</organism>
<dbReference type="PANTHER" id="PTHR40422:SF1">
    <property type="entry name" value="TRANSLATION MACHINERY-ASSOCIATED PROTEIN 17"/>
    <property type="match status" value="1"/>
</dbReference>
<gene>
    <name evidence="1" type="ORF">P280DRAFT_385869</name>
</gene>
<dbReference type="InterPro" id="IPR038966">
    <property type="entry name" value="TMA17"/>
</dbReference>
<reference evidence="1" key="1">
    <citation type="journal article" date="2020" name="Stud. Mycol.">
        <title>101 Dothideomycetes genomes: a test case for predicting lifestyles and emergence of pathogens.</title>
        <authorList>
            <person name="Haridas S."/>
            <person name="Albert R."/>
            <person name="Binder M."/>
            <person name="Bloem J."/>
            <person name="Labutti K."/>
            <person name="Salamov A."/>
            <person name="Andreopoulos B."/>
            <person name="Baker S."/>
            <person name="Barry K."/>
            <person name="Bills G."/>
            <person name="Bluhm B."/>
            <person name="Cannon C."/>
            <person name="Castanera R."/>
            <person name="Culley D."/>
            <person name="Daum C."/>
            <person name="Ezra D."/>
            <person name="Gonzalez J."/>
            <person name="Henrissat B."/>
            <person name="Kuo A."/>
            <person name="Liang C."/>
            <person name="Lipzen A."/>
            <person name="Lutzoni F."/>
            <person name="Magnuson J."/>
            <person name="Mondo S."/>
            <person name="Nolan M."/>
            <person name="Ohm R."/>
            <person name="Pangilinan J."/>
            <person name="Park H.-J."/>
            <person name="Ramirez L."/>
            <person name="Alfaro M."/>
            <person name="Sun H."/>
            <person name="Tritt A."/>
            <person name="Yoshinaga Y."/>
            <person name="Zwiers L.-H."/>
            <person name="Turgeon B."/>
            <person name="Goodwin S."/>
            <person name="Spatafora J."/>
            <person name="Crous P."/>
            <person name="Grigoriev I."/>
        </authorList>
    </citation>
    <scope>NUCLEOTIDE SEQUENCE</scope>
    <source>
        <strain evidence="1">CBS 473.64</strain>
    </source>
</reference>
<accession>A0A6A6RXM8</accession>
<feature type="non-terminal residue" evidence="1">
    <location>
        <position position="1"/>
    </location>
</feature>
<dbReference type="EMBL" id="MU006786">
    <property type="protein sequence ID" value="KAF2639887.1"/>
    <property type="molecule type" value="Genomic_DNA"/>
</dbReference>